<feature type="compositionally biased region" description="Low complexity" evidence="1">
    <location>
        <begin position="41"/>
        <end position="62"/>
    </location>
</feature>
<comment type="caution">
    <text evidence="2">The sequence shown here is derived from an EMBL/GenBank/DDBJ whole genome shotgun (WGS) entry which is preliminary data.</text>
</comment>
<feature type="region of interest" description="Disordered" evidence="1">
    <location>
        <begin position="22"/>
        <end position="62"/>
    </location>
</feature>
<protein>
    <submittedName>
        <fullName evidence="2">Uncharacterized protein</fullName>
    </submittedName>
</protein>
<reference evidence="2 3" key="2">
    <citation type="submission" date="2018-06" db="EMBL/GenBank/DDBJ databases">
        <title>Metagenomic assembly of (sub)arctic Cyanobacteria and their associated microbiome from non-axenic cultures.</title>
        <authorList>
            <person name="Baurain D."/>
        </authorList>
    </citation>
    <scope>NUCLEOTIDE SEQUENCE [LARGE SCALE GENOMIC DNA]</scope>
    <source>
        <strain evidence="2">ULC027bin1</strain>
    </source>
</reference>
<evidence type="ECO:0000313" key="2">
    <source>
        <dbReference type="EMBL" id="PZO55295.1"/>
    </source>
</evidence>
<sequence length="369" mass="40195">MLKKIFRSLLGLIRRNRAEPLPLTAENPTKSPFLPQNAVPSTNVSDTSDASSSHASSNVSDAAADRAAARKTKFETLKQVLNVLRAYVLTFGQPAEVDLRAVVGAIVANLPTVAIANDQLERFIDEVMIAFSSLGMEASLVEVTAQILAEQVAVWLKEQENTVNNVLSAYVQQFAPDYATWDLPQIVSLTQTIVATLNDGSLSRSGGRSLVNKVAQAFDLQKALSRWVAPEWIALAQRVASYVENGSIQSELRSIAWSYIQQFQAILSPQSIDQIIRTGPINLSPAEVLSGDLSDFSQMLYYKFQLLEADPIVTKSHQAIAANVHKAVSDFQARRKDLAGVDLDFTASTATGELEVSSPFFVQTKPAKS</sequence>
<accession>A0A2W4ZAK9</accession>
<evidence type="ECO:0000313" key="3">
    <source>
        <dbReference type="Proteomes" id="UP000249794"/>
    </source>
</evidence>
<dbReference type="EMBL" id="QBMP01000100">
    <property type="protein sequence ID" value="PZO55295.1"/>
    <property type="molecule type" value="Genomic_DNA"/>
</dbReference>
<evidence type="ECO:0000256" key="1">
    <source>
        <dbReference type="SAM" id="MobiDB-lite"/>
    </source>
</evidence>
<reference evidence="3" key="1">
    <citation type="submission" date="2018-04" db="EMBL/GenBank/DDBJ databases">
        <authorList>
            <person name="Cornet L."/>
        </authorList>
    </citation>
    <scope>NUCLEOTIDE SEQUENCE [LARGE SCALE GENOMIC DNA]</scope>
</reference>
<organism evidence="2 3">
    <name type="scientific">Phormidesmis priestleyi</name>
    <dbReference type="NCBI Taxonomy" id="268141"/>
    <lineage>
        <taxon>Bacteria</taxon>
        <taxon>Bacillati</taxon>
        <taxon>Cyanobacteriota</taxon>
        <taxon>Cyanophyceae</taxon>
        <taxon>Leptolyngbyales</taxon>
        <taxon>Leptolyngbyaceae</taxon>
        <taxon>Phormidesmis</taxon>
    </lineage>
</organism>
<proteinExistence type="predicted"/>
<gene>
    <name evidence="2" type="ORF">DCF15_10830</name>
</gene>
<name>A0A2W4ZAK9_9CYAN</name>
<dbReference type="Proteomes" id="UP000249794">
    <property type="component" value="Unassembled WGS sequence"/>
</dbReference>
<dbReference type="AlphaFoldDB" id="A0A2W4ZAK9"/>